<feature type="compositionally biased region" description="Basic and acidic residues" evidence="1">
    <location>
        <begin position="257"/>
        <end position="280"/>
    </location>
</feature>
<sequence>MMHCIRRSFLVGSDVQKQVSNKEISNWIMYEFVGLLGFRVRLLEINQVLESIRQAFHHQGKFARRILTMKEVDPEKDNTGRVHGQTKGEENENSNEHHHHHHHHPDTSFDINTEDNDSGSKGSLFGGLTGSILTASVASFECFTRLMVFSKFIACSECQTKNNSYFSIKSVSICDPSAAEESEKGCKKDKFIQTRLHAFWNMELGRQLRMRLVSNKSYPTVQTTLNNEQDWRNGLRVKLLEHARKFARRILTMKEVDPEKDNTGRVHGQTKGEENKNSNEHHHHRHHHPDTSVDILGYQHYSLEYLEVDLTDSTNNSQRSDGFKLFKIIYHGPNSCSSSRRLPLRLEASDTIFTFDMLKSFVTVA</sequence>
<proteinExistence type="predicted"/>
<feature type="compositionally biased region" description="Basic and acidic residues" evidence="1">
    <location>
        <begin position="73"/>
        <end position="96"/>
    </location>
</feature>
<protein>
    <submittedName>
        <fullName evidence="2">Uncharacterized protein</fullName>
    </submittedName>
</protein>
<evidence type="ECO:0000313" key="2">
    <source>
        <dbReference type="EMBL" id="KAF2547771.1"/>
    </source>
</evidence>
<name>A0A8S9GMW9_BRACR</name>
<evidence type="ECO:0000256" key="1">
    <source>
        <dbReference type="SAM" id="MobiDB-lite"/>
    </source>
</evidence>
<feature type="region of interest" description="Disordered" evidence="1">
    <location>
        <begin position="257"/>
        <end position="291"/>
    </location>
</feature>
<reference evidence="2" key="1">
    <citation type="submission" date="2019-12" db="EMBL/GenBank/DDBJ databases">
        <title>Genome sequencing and annotation of Brassica cretica.</title>
        <authorList>
            <person name="Studholme D.J."/>
            <person name="Sarris P.F."/>
        </authorList>
    </citation>
    <scope>NUCLEOTIDE SEQUENCE</scope>
    <source>
        <strain evidence="2">PFS-102/07</strain>
        <tissue evidence="2">Leaf</tissue>
    </source>
</reference>
<gene>
    <name evidence="2" type="ORF">F2Q70_00021223</name>
</gene>
<dbReference type="EMBL" id="QGKY02001925">
    <property type="protein sequence ID" value="KAF2547771.1"/>
    <property type="molecule type" value="Genomic_DNA"/>
</dbReference>
<accession>A0A8S9GMW9</accession>
<feature type="region of interest" description="Disordered" evidence="1">
    <location>
        <begin position="73"/>
        <end position="114"/>
    </location>
</feature>
<comment type="caution">
    <text evidence="2">The sequence shown here is derived from an EMBL/GenBank/DDBJ whole genome shotgun (WGS) entry which is preliminary data.</text>
</comment>
<dbReference type="AlphaFoldDB" id="A0A8S9GMW9"/>
<organism evidence="2">
    <name type="scientific">Brassica cretica</name>
    <name type="common">Mustard</name>
    <dbReference type="NCBI Taxonomy" id="69181"/>
    <lineage>
        <taxon>Eukaryota</taxon>
        <taxon>Viridiplantae</taxon>
        <taxon>Streptophyta</taxon>
        <taxon>Embryophyta</taxon>
        <taxon>Tracheophyta</taxon>
        <taxon>Spermatophyta</taxon>
        <taxon>Magnoliopsida</taxon>
        <taxon>eudicotyledons</taxon>
        <taxon>Gunneridae</taxon>
        <taxon>Pentapetalae</taxon>
        <taxon>rosids</taxon>
        <taxon>malvids</taxon>
        <taxon>Brassicales</taxon>
        <taxon>Brassicaceae</taxon>
        <taxon>Brassiceae</taxon>
        <taxon>Brassica</taxon>
    </lineage>
</organism>